<name>A0A317ZXR6_9MICO</name>
<dbReference type="InterPro" id="IPR045423">
    <property type="entry name" value="DUF6510"/>
</dbReference>
<reference evidence="1 2" key="1">
    <citation type="submission" date="2018-05" db="EMBL/GenBank/DDBJ databases">
        <title>Genetic diversity of glacier-inhabiting Cryobacterium bacteria in China and description of Cryobacterium mengkeensis sp. nov. and Arthrobacter glacialis sp. nov.</title>
        <authorList>
            <person name="Liu Q."/>
            <person name="Xin Y.-H."/>
        </authorList>
    </citation>
    <scope>NUCLEOTIDE SEQUENCE [LARGE SCALE GENOMIC DNA]</scope>
    <source>
        <strain evidence="1 2">SK-1</strain>
    </source>
</reference>
<sequence>MQDGDYLDGNAAAGPLSEFFTVDVTDATGRCAHCGRTAALATARLYPNSHGLLLRCPGCTEILLRLVDTGDSVCLDLHGMSFVQLRRPNDVPS</sequence>
<accession>A0A317ZXR6</accession>
<dbReference type="EMBL" id="QHLY01000012">
    <property type="protein sequence ID" value="PXA68897.1"/>
    <property type="molecule type" value="Genomic_DNA"/>
</dbReference>
<organism evidence="1 2">
    <name type="scientific">Cryobacterium arcticum</name>
    <dbReference type="NCBI Taxonomy" id="670052"/>
    <lineage>
        <taxon>Bacteria</taxon>
        <taxon>Bacillati</taxon>
        <taxon>Actinomycetota</taxon>
        <taxon>Actinomycetes</taxon>
        <taxon>Micrococcales</taxon>
        <taxon>Microbacteriaceae</taxon>
        <taxon>Cryobacterium</taxon>
    </lineage>
</organism>
<gene>
    <name evidence="1" type="ORF">CTB96_16050</name>
</gene>
<dbReference type="OrthoDB" id="165401at2"/>
<evidence type="ECO:0000313" key="2">
    <source>
        <dbReference type="Proteomes" id="UP000246722"/>
    </source>
</evidence>
<dbReference type="Proteomes" id="UP000246722">
    <property type="component" value="Unassembled WGS sequence"/>
</dbReference>
<dbReference type="Pfam" id="PF20120">
    <property type="entry name" value="DUF6510"/>
    <property type="match status" value="1"/>
</dbReference>
<comment type="caution">
    <text evidence="1">The sequence shown here is derived from an EMBL/GenBank/DDBJ whole genome shotgun (WGS) entry which is preliminary data.</text>
</comment>
<protein>
    <submittedName>
        <fullName evidence="1">Uncharacterized protein</fullName>
    </submittedName>
</protein>
<proteinExistence type="predicted"/>
<keyword evidence="2" id="KW-1185">Reference proteome</keyword>
<evidence type="ECO:0000313" key="1">
    <source>
        <dbReference type="EMBL" id="PXA68897.1"/>
    </source>
</evidence>
<dbReference type="AlphaFoldDB" id="A0A317ZXR6"/>